<dbReference type="EMBL" id="AZGA01000011">
    <property type="protein sequence ID" value="KRM35794.1"/>
    <property type="molecule type" value="Genomic_DNA"/>
</dbReference>
<dbReference type="GO" id="GO:0006400">
    <property type="term" value="P:tRNA modification"/>
    <property type="evidence" value="ECO:0007669"/>
    <property type="project" value="UniProtKB-UniRule"/>
</dbReference>
<evidence type="ECO:0000256" key="2">
    <source>
        <dbReference type="ARBA" id="ARBA00022694"/>
    </source>
</evidence>
<protein>
    <recommendedName>
        <fullName evidence="3">tRNA(Met) cytidine acetate ligase</fullName>
        <ecNumber evidence="3">6.3.4.-</ecNumber>
    </recommendedName>
</protein>
<dbReference type="HAMAP" id="MF_01539">
    <property type="entry name" value="TmcAL"/>
    <property type="match status" value="1"/>
</dbReference>
<feature type="binding site" evidence="3">
    <location>
        <position position="106"/>
    </location>
    <ligand>
        <name>ATP</name>
        <dbReference type="ChEBI" id="CHEBI:30616"/>
    </ligand>
</feature>
<dbReference type="Pfam" id="PF05636">
    <property type="entry name" value="HIGH_NTase1"/>
    <property type="match status" value="1"/>
</dbReference>
<dbReference type="PANTHER" id="PTHR37825">
    <property type="entry name" value="TRNA(MET) CYTIDINE ACETATE LIGASE"/>
    <property type="match status" value="1"/>
</dbReference>
<dbReference type="InterPro" id="IPR008513">
    <property type="entry name" value="tRNA(Met)_cyd_acetate_ligase"/>
</dbReference>
<dbReference type="Gene3D" id="3.40.50.620">
    <property type="entry name" value="HUPs"/>
    <property type="match status" value="1"/>
</dbReference>
<comment type="subcellular location">
    <subcellularLocation>
        <location evidence="3">Cytoplasm</location>
    </subcellularLocation>
</comment>
<dbReference type="Proteomes" id="UP000051236">
    <property type="component" value="Unassembled WGS sequence"/>
</dbReference>
<dbReference type="GO" id="GO:0000049">
    <property type="term" value="F:tRNA binding"/>
    <property type="evidence" value="ECO:0007669"/>
    <property type="project" value="UniProtKB-KW"/>
</dbReference>
<dbReference type="PATRIC" id="fig|1423734.3.peg.830"/>
<dbReference type="OrthoDB" id="9769796at2"/>
<dbReference type="NCBIfam" id="NF010191">
    <property type="entry name" value="PRK13670.1"/>
    <property type="match status" value="1"/>
</dbReference>
<dbReference type="InterPro" id="IPR014729">
    <property type="entry name" value="Rossmann-like_a/b/a_fold"/>
</dbReference>
<keyword evidence="3" id="KW-0067">ATP-binding</keyword>
<comment type="catalytic activity">
    <reaction evidence="3">
        <text>cytidine(34) in elongator tRNA(Met) + acetate + ATP = N(4)-acetylcytidine(34) in elongator tRNA(Met) + AMP + diphosphate</text>
        <dbReference type="Rhea" id="RHEA:58144"/>
        <dbReference type="Rhea" id="RHEA-COMP:10693"/>
        <dbReference type="Rhea" id="RHEA-COMP:10694"/>
        <dbReference type="ChEBI" id="CHEBI:30089"/>
        <dbReference type="ChEBI" id="CHEBI:30616"/>
        <dbReference type="ChEBI" id="CHEBI:33019"/>
        <dbReference type="ChEBI" id="CHEBI:74900"/>
        <dbReference type="ChEBI" id="CHEBI:82748"/>
        <dbReference type="ChEBI" id="CHEBI:456215"/>
    </reaction>
</comment>
<keyword evidence="1 3" id="KW-0436">Ligase</keyword>
<proteinExistence type="inferred from homology"/>
<feature type="binding site" evidence="3">
    <location>
        <begin position="183"/>
        <end position="184"/>
    </location>
    <ligand>
        <name>ATP</name>
        <dbReference type="ChEBI" id="CHEBI:30616"/>
    </ligand>
</feature>
<name>A0A0R1Y0K1_9LACO</name>
<dbReference type="AlphaFoldDB" id="A0A0R1Y0K1"/>
<sequence length="391" mass="43561">MQESRLNACGIIAEYNPLHNGHVYQLDRARALTNADVLVVVMSGNFVQRGEIALVDKWCRTQMALDAGADLVLELPFSAATQPADGFSTGAVNILADLGCDFLAFGTEAPDIDYAKLGQAMAKLPQRQDIFVDYTKTYATQLNELLQQTLGVTLTQPNLLLAASYAKAVMVKPNPMALIPIQRIGAQHDAGQAFGKYSSASHIRRVLQAGGAIQDLVPYLPNSSVMALAGYPGPFLDWSDCFGFLKYQINTMTLADLSQIYQVTEGLEYRIKKAINQSHTFAEFLQNLKTKRYTNARLQRVCLNVLLQITKVQMAQSELFIHPLGFNEVGRQFLHQTRQSRTLPLVTKPDAKNTAESGLFYLQSRVDRFMAQLSGQPQNFRREPLYYRKGE</sequence>
<organism evidence="4 5">
    <name type="scientific">Agrilactobacillus composti DSM 18527 = JCM 14202</name>
    <dbReference type="NCBI Taxonomy" id="1423734"/>
    <lineage>
        <taxon>Bacteria</taxon>
        <taxon>Bacillati</taxon>
        <taxon>Bacillota</taxon>
        <taxon>Bacilli</taxon>
        <taxon>Lactobacillales</taxon>
        <taxon>Lactobacillaceae</taxon>
        <taxon>Agrilactobacillus</taxon>
    </lineage>
</organism>
<dbReference type="GO" id="GO:0005524">
    <property type="term" value="F:ATP binding"/>
    <property type="evidence" value="ECO:0007669"/>
    <property type="project" value="UniProtKB-KW"/>
</dbReference>
<dbReference type="GO" id="GO:0005737">
    <property type="term" value="C:cytoplasm"/>
    <property type="evidence" value="ECO:0007669"/>
    <property type="project" value="UniProtKB-SubCell"/>
</dbReference>
<dbReference type="GO" id="GO:0016879">
    <property type="term" value="F:ligase activity, forming carbon-nitrogen bonds"/>
    <property type="evidence" value="ECO:0007669"/>
    <property type="project" value="UniProtKB-UniRule"/>
</dbReference>
<keyword evidence="2 3" id="KW-0819">tRNA processing</keyword>
<dbReference type="STRING" id="1423734.FC83_GL000821"/>
<dbReference type="PANTHER" id="PTHR37825:SF1">
    <property type="entry name" value="TRNA(MET) CYTIDINE ACETATE LIGASE"/>
    <property type="match status" value="1"/>
</dbReference>
<dbReference type="SUPFAM" id="SSF52374">
    <property type="entry name" value="Nucleotidylyl transferase"/>
    <property type="match status" value="1"/>
</dbReference>
<gene>
    <name evidence="3" type="primary">tmcAL</name>
    <name evidence="4" type="ORF">FC83_GL000821</name>
</gene>
<comment type="function">
    <text evidence="3">Catalyzes the formation of N(4)-acetylcytidine (ac(4)C) at the wobble position of elongator tRNA(Met), using acetate and ATP as substrates. First activates an acetate ion to form acetyladenylate (Ac-AMP) and then transfers the acetyl group to tRNA to form ac(4)C34.</text>
</comment>
<evidence type="ECO:0000313" key="5">
    <source>
        <dbReference type="Proteomes" id="UP000051236"/>
    </source>
</evidence>
<keyword evidence="3" id="KW-0963">Cytoplasm</keyword>
<accession>A0A0R1Y0K1</accession>
<evidence type="ECO:0000256" key="1">
    <source>
        <dbReference type="ARBA" id="ARBA00022598"/>
    </source>
</evidence>
<keyword evidence="3" id="KW-0820">tRNA-binding</keyword>
<comment type="similarity">
    <text evidence="3">Belongs to the TmcAL family.</text>
</comment>
<dbReference type="RefSeq" id="WP_035452381.1">
    <property type="nucleotide sequence ID" value="NZ_AZGA01000011.1"/>
</dbReference>
<evidence type="ECO:0000313" key="4">
    <source>
        <dbReference type="EMBL" id="KRM35794.1"/>
    </source>
</evidence>
<feature type="binding site" evidence="3">
    <location>
        <position position="158"/>
    </location>
    <ligand>
        <name>ATP</name>
        <dbReference type="ChEBI" id="CHEBI:30616"/>
    </ligand>
</feature>
<keyword evidence="5" id="KW-1185">Reference proteome</keyword>
<keyword evidence="3" id="KW-0547">Nucleotide-binding</keyword>
<evidence type="ECO:0000256" key="3">
    <source>
        <dbReference type="HAMAP-Rule" id="MF_01539"/>
    </source>
</evidence>
<dbReference type="eggNOG" id="COG1323">
    <property type="taxonomic scope" value="Bacteria"/>
</dbReference>
<keyword evidence="3" id="KW-0694">RNA-binding</keyword>
<dbReference type="EC" id="6.3.4.-" evidence="3"/>
<reference evidence="4 5" key="1">
    <citation type="journal article" date="2015" name="Genome Announc.">
        <title>Expanding the biotechnology potential of lactobacilli through comparative genomics of 213 strains and associated genera.</title>
        <authorList>
            <person name="Sun Z."/>
            <person name="Harris H.M."/>
            <person name="McCann A."/>
            <person name="Guo C."/>
            <person name="Argimon S."/>
            <person name="Zhang W."/>
            <person name="Yang X."/>
            <person name="Jeffery I.B."/>
            <person name="Cooney J.C."/>
            <person name="Kagawa T.F."/>
            <person name="Liu W."/>
            <person name="Song Y."/>
            <person name="Salvetti E."/>
            <person name="Wrobel A."/>
            <person name="Rasinkangas P."/>
            <person name="Parkhill J."/>
            <person name="Rea M.C."/>
            <person name="O'Sullivan O."/>
            <person name="Ritari J."/>
            <person name="Douillard F.P."/>
            <person name="Paul Ross R."/>
            <person name="Yang R."/>
            <person name="Briner A.E."/>
            <person name="Felis G.E."/>
            <person name="de Vos W.M."/>
            <person name="Barrangou R."/>
            <person name="Klaenhammer T.R."/>
            <person name="Caufield P.W."/>
            <person name="Cui Y."/>
            <person name="Zhang H."/>
            <person name="O'Toole P.W."/>
        </authorList>
    </citation>
    <scope>NUCLEOTIDE SEQUENCE [LARGE SCALE GENOMIC DNA]</scope>
    <source>
        <strain evidence="4 5">DSM 18527</strain>
    </source>
</reference>
<comment type="caution">
    <text evidence="4">The sequence shown here is derived from an EMBL/GenBank/DDBJ whole genome shotgun (WGS) entry which is preliminary data.</text>
</comment>
<feature type="binding site" evidence="3">
    <location>
        <begin position="12"/>
        <end position="25"/>
    </location>
    <ligand>
        <name>ATP</name>
        <dbReference type="ChEBI" id="CHEBI:30616"/>
    </ligand>
</feature>